<dbReference type="Proteomes" id="UP000308707">
    <property type="component" value="Unassembled WGS sequence"/>
</dbReference>
<feature type="chain" id="PRO_5020841059" description="Lipoprotein" evidence="1">
    <location>
        <begin position="30"/>
        <end position="136"/>
    </location>
</feature>
<evidence type="ECO:0000256" key="1">
    <source>
        <dbReference type="SAM" id="SignalP"/>
    </source>
</evidence>
<gene>
    <name evidence="2" type="ORF">FCE95_09115</name>
</gene>
<sequence>MRKFTFALAVCVALLLAACGGGQKNALLAAQNAYAGAIRWGEFESAWARVDPEYREQHPMTELEFERYAQIQVSSYRDLDEAVLEDGSPARLIEIGVINKHTQAERTIRYREEWRWDSEKKTWWVRGGLPDFWAGG</sequence>
<proteinExistence type="predicted"/>
<dbReference type="RefSeq" id="WP_137266717.1">
    <property type="nucleotide sequence ID" value="NZ_SZUA01000002.1"/>
</dbReference>
<accession>A0A4U5JQT9</accession>
<evidence type="ECO:0008006" key="4">
    <source>
        <dbReference type="Google" id="ProtNLM"/>
    </source>
</evidence>
<evidence type="ECO:0000313" key="2">
    <source>
        <dbReference type="EMBL" id="TKR30287.1"/>
    </source>
</evidence>
<organism evidence="2 3">
    <name type="scientific">Luteimonas gilva</name>
    <dbReference type="NCBI Taxonomy" id="2572684"/>
    <lineage>
        <taxon>Bacteria</taxon>
        <taxon>Pseudomonadati</taxon>
        <taxon>Pseudomonadota</taxon>
        <taxon>Gammaproteobacteria</taxon>
        <taxon>Lysobacterales</taxon>
        <taxon>Lysobacteraceae</taxon>
        <taxon>Luteimonas</taxon>
    </lineage>
</organism>
<dbReference type="PROSITE" id="PS51257">
    <property type="entry name" value="PROKAR_LIPOPROTEIN"/>
    <property type="match status" value="1"/>
</dbReference>
<protein>
    <recommendedName>
        <fullName evidence="4">Lipoprotein</fullName>
    </recommendedName>
</protein>
<dbReference type="EMBL" id="SZUA01000002">
    <property type="protein sequence ID" value="TKR30287.1"/>
    <property type="molecule type" value="Genomic_DNA"/>
</dbReference>
<evidence type="ECO:0000313" key="3">
    <source>
        <dbReference type="Proteomes" id="UP000308707"/>
    </source>
</evidence>
<keyword evidence="1" id="KW-0732">Signal</keyword>
<reference evidence="2 3" key="1">
    <citation type="submission" date="2019-04" db="EMBL/GenBank/DDBJ databases">
        <title>Reference strain of H23.</title>
        <authorList>
            <person name="Luo X."/>
        </authorList>
    </citation>
    <scope>NUCLEOTIDE SEQUENCE [LARGE SCALE GENOMIC DNA]</scope>
    <source>
        <strain evidence="2 3">H23</strain>
    </source>
</reference>
<dbReference type="AlphaFoldDB" id="A0A4U5JQT9"/>
<dbReference type="OrthoDB" id="6196416at2"/>
<keyword evidence="3" id="KW-1185">Reference proteome</keyword>
<comment type="caution">
    <text evidence="2">The sequence shown here is derived from an EMBL/GenBank/DDBJ whole genome shotgun (WGS) entry which is preliminary data.</text>
</comment>
<feature type="signal peptide" evidence="1">
    <location>
        <begin position="1"/>
        <end position="29"/>
    </location>
</feature>
<name>A0A4U5JQT9_9GAMM</name>